<keyword evidence="7" id="KW-1185">Reference proteome</keyword>
<evidence type="ECO:0000256" key="4">
    <source>
        <dbReference type="ARBA" id="ARBA00023239"/>
    </source>
</evidence>
<evidence type="ECO:0000256" key="1">
    <source>
        <dbReference type="ARBA" id="ARBA00004761"/>
    </source>
</evidence>
<dbReference type="InterPro" id="IPR013785">
    <property type="entry name" value="Aldolase_TIM"/>
</dbReference>
<keyword evidence="4 6" id="KW-0456">Lyase</keyword>
<dbReference type="PANTHER" id="PTHR30246:SF1">
    <property type="entry name" value="2-DEHYDRO-3-DEOXY-6-PHOSPHOGALACTONATE ALDOLASE-RELATED"/>
    <property type="match status" value="1"/>
</dbReference>
<dbReference type="EC" id="4.1.2.14" evidence="6"/>
<comment type="subunit">
    <text evidence="3">Homotrimer.</text>
</comment>
<dbReference type="RefSeq" id="WP_183342289.1">
    <property type="nucleotide sequence ID" value="NZ_JACHNU010000002.1"/>
</dbReference>
<dbReference type="Proteomes" id="UP000585272">
    <property type="component" value="Unassembled WGS sequence"/>
</dbReference>
<proteinExistence type="inferred from homology"/>
<accession>A0A840IDC9</accession>
<comment type="caution">
    <text evidence="6">The sequence shown here is derived from an EMBL/GenBank/DDBJ whole genome shotgun (WGS) entry which is preliminary data.</text>
</comment>
<dbReference type="InterPro" id="IPR000887">
    <property type="entry name" value="Aldlse_KDPG_KHG"/>
</dbReference>
<reference evidence="6 7" key="1">
    <citation type="submission" date="2020-08" db="EMBL/GenBank/DDBJ databases">
        <title>Genomic Encyclopedia of Archaeal and Bacterial Type Strains, Phase II (KMG-II): from individual species to whole genera.</title>
        <authorList>
            <person name="Goeker M."/>
        </authorList>
    </citation>
    <scope>NUCLEOTIDE SEQUENCE [LARGE SCALE GENOMIC DNA]</scope>
    <source>
        <strain evidence="6 7">DSM 23288</strain>
    </source>
</reference>
<gene>
    <name evidence="6" type="ORF">BDZ31_002402</name>
</gene>
<protein>
    <submittedName>
        <fullName evidence="6">2-dehydro-3-deoxyphosphogluconate aldolase/(4S)-4-hydroxy-2-oxoglutarate aldolase</fullName>
        <ecNumber evidence="6">4.1.2.14</ecNumber>
        <ecNumber evidence="6">4.1.3.42</ecNumber>
    </submittedName>
</protein>
<evidence type="ECO:0000256" key="5">
    <source>
        <dbReference type="ARBA" id="ARBA00023277"/>
    </source>
</evidence>
<dbReference type="Gene3D" id="3.20.20.70">
    <property type="entry name" value="Aldolase class I"/>
    <property type="match status" value="1"/>
</dbReference>
<evidence type="ECO:0000313" key="6">
    <source>
        <dbReference type="EMBL" id="MBB4662816.1"/>
    </source>
</evidence>
<dbReference type="GO" id="GO:0008675">
    <property type="term" value="F:2-dehydro-3-deoxy-phosphogluconate aldolase activity"/>
    <property type="evidence" value="ECO:0007669"/>
    <property type="project" value="UniProtKB-EC"/>
</dbReference>
<dbReference type="PANTHER" id="PTHR30246">
    <property type="entry name" value="2-KETO-3-DEOXY-6-PHOSPHOGLUCONATE ALDOLASE"/>
    <property type="match status" value="1"/>
</dbReference>
<comment type="similarity">
    <text evidence="2">Belongs to the KHG/KDPG aldolase family.</text>
</comment>
<dbReference type="EMBL" id="JACHNU010000002">
    <property type="protein sequence ID" value="MBB4662816.1"/>
    <property type="molecule type" value="Genomic_DNA"/>
</dbReference>
<sequence>MSGTYRWEATARIARRRVVAIVRAATAAEAEAVADALVDGGLDVVEVSLTTPGALGAIERLAVRHPDALVGAGTVLDATSARLATLAGARFLVAPSLDREVVATGHRYGAPVLPGVQTPNEIVAALSAGADLVKLFPAAQLGPAHLRAVRAALPQAPIVPTGGVDAANAGEWLAAGAVALGVGGSLTRDADQAAARAGELLAAVARAG</sequence>
<dbReference type="NCBIfam" id="TIGR01182">
    <property type="entry name" value="eda"/>
    <property type="match status" value="1"/>
</dbReference>
<organism evidence="6 7">
    <name type="scientific">Conexibacter arvalis</name>
    <dbReference type="NCBI Taxonomy" id="912552"/>
    <lineage>
        <taxon>Bacteria</taxon>
        <taxon>Bacillati</taxon>
        <taxon>Actinomycetota</taxon>
        <taxon>Thermoleophilia</taxon>
        <taxon>Solirubrobacterales</taxon>
        <taxon>Conexibacteraceae</taxon>
        <taxon>Conexibacter</taxon>
    </lineage>
</organism>
<evidence type="ECO:0000256" key="3">
    <source>
        <dbReference type="ARBA" id="ARBA00011233"/>
    </source>
</evidence>
<evidence type="ECO:0000313" key="7">
    <source>
        <dbReference type="Proteomes" id="UP000585272"/>
    </source>
</evidence>
<dbReference type="PROSITE" id="PS00160">
    <property type="entry name" value="ALDOLASE_KDPG_KHG_2"/>
    <property type="match status" value="1"/>
</dbReference>
<name>A0A840IDC9_9ACTN</name>
<keyword evidence="5" id="KW-0119">Carbohydrate metabolism</keyword>
<dbReference type="EC" id="4.1.3.42" evidence="6"/>
<dbReference type="SUPFAM" id="SSF51569">
    <property type="entry name" value="Aldolase"/>
    <property type="match status" value="1"/>
</dbReference>
<comment type="pathway">
    <text evidence="1">Carbohydrate acid metabolism.</text>
</comment>
<dbReference type="Pfam" id="PF01081">
    <property type="entry name" value="Aldolase"/>
    <property type="match status" value="1"/>
</dbReference>
<dbReference type="AlphaFoldDB" id="A0A840IDC9"/>
<dbReference type="GO" id="GO:0106009">
    <property type="term" value="F:(4S)-4-hydroxy-2-oxoglutarate aldolase activity"/>
    <property type="evidence" value="ECO:0007669"/>
    <property type="project" value="UniProtKB-EC"/>
</dbReference>
<dbReference type="CDD" id="cd00452">
    <property type="entry name" value="KDPG_aldolase"/>
    <property type="match status" value="1"/>
</dbReference>
<evidence type="ECO:0000256" key="2">
    <source>
        <dbReference type="ARBA" id="ARBA00006906"/>
    </source>
</evidence>
<dbReference type="InterPro" id="IPR031338">
    <property type="entry name" value="KDPG/KHG_AS_2"/>
</dbReference>